<reference evidence="1" key="1">
    <citation type="submission" date="2021-06" db="EMBL/GenBank/DDBJ databases">
        <authorList>
            <person name="Kallberg Y."/>
            <person name="Tangrot J."/>
            <person name="Rosling A."/>
        </authorList>
    </citation>
    <scope>NUCLEOTIDE SEQUENCE</scope>
    <source>
        <strain evidence="1">AU212A</strain>
    </source>
</reference>
<name>A0ACA9MLB3_9GLOM</name>
<gene>
    <name evidence="1" type="ORF">SCALOS_LOCUS6354</name>
</gene>
<proteinExistence type="predicted"/>
<comment type="caution">
    <text evidence="1">The sequence shown here is derived from an EMBL/GenBank/DDBJ whole genome shotgun (WGS) entry which is preliminary data.</text>
</comment>
<dbReference type="EMBL" id="CAJVPM010011966">
    <property type="protein sequence ID" value="CAG8585060.1"/>
    <property type="molecule type" value="Genomic_DNA"/>
</dbReference>
<organism evidence="1 2">
    <name type="scientific">Scutellospora calospora</name>
    <dbReference type="NCBI Taxonomy" id="85575"/>
    <lineage>
        <taxon>Eukaryota</taxon>
        <taxon>Fungi</taxon>
        <taxon>Fungi incertae sedis</taxon>
        <taxon>Mucoromycota</taxon>
        <taxon>Glomeromycotina</taxon>
        <taxon>Glomeromycetes</taxon>
        <taxon>Diversisporales</taxon>
        <taxon>Gigasporaceae</taxon>
        <taxon>Scutellospora</taxon>
    </lineage>
</organism>
<evidence type="ECO:0000313" key="2">
    <source>
        <dbReference type="Proteomes" id="UP000789860"/>
    </source>
</evidence>
<evidence type="ECO:0000313" key="1">
    <source>
        <dbReference type="EMBL" id="CAG8585060.1"/>
    </source>
</evidence>
<keyword evidence="2" id="KW-1185">Reference proteome</keyword>
<dbReference type="Proteomes" id="UP000789860">
    <property type="component" value="Unassembled WGS sequence"/>
</dbReference>
<sequence>MQTETTESHVRHKIPRFKFGSPGSNNKSSTTTWNTLKPKPWSDKRPSSSKSNSQKIFTISPGDDCYISNVWNNGILFKICCMSPDLLSFESSKTSLLIRLLIQNLTTKEPPTNVIGHIILPKSITYRRDSFLQSTFYEHPELWILLSFLSNDYVMFGELFESIVRSLLATNIAFWYRVREQNQRKNQMELDTAIRLVEMMHKAQYIPPPLNSVGRLLPYIQSKDVGYLLFESLWKFVLENWQLCPYSDDYYMFEEQTTPSNQLIHYSERVNAIKLMIQKNILSIPELLTHFVN</sequence>
<accession>A0ACA9MLB3</accession>
<protein>
    <submittedName>
        <fullName evidence="1">3866_t:CDS:1</fullName>
    </submittedName>
</protein>